<evidence type="ECO:0000256" key="3">
    <source>
        <dbReference type="ARBA" id="ARBA00023235"/>
    </source>
</evidence>
<comment type="similarity">
    <text evidence="1 4 5">Belongs to the tRNA pseudouridine synthase TruA family.</text>
</comment>
<organism evidence="7 8">
    <name type="scientific">Flaviaesturariibacter amylovorans</name>
    <dbReference type="NCBI Taxonomy" id="1084520"/>
    <lineage>
        <taxon>Bacteria</taxon>
        <taxon>Pseudomonadati</taxon>
        <taxon>Bacteroidota</taxon>
        <taxon>Chitinophagia</taxon>
        <taxon>Chitinophagales</taxon>
        <taxon>Chitinophagaceae</taxon>
        <taxon>Flaviaestuariibacter</taxon>
    </lineage>
</organism>
<evidence type="ECO:0000313" key="7">
    <source>
        <dbReference type="EMBL" id="GAA4344239.1"/>
    </source>
</evidence>
<dbReference type="Gene3D" id="3.30.70.580">
    <property type="entry name" value="Pseudouridine synthase I, catalytic domain, N-terminal subdomain"/>
    <property type="match status" value="1"/>
</dbReference>
<dbReference type="CDD" id="cd02570">
    <property type="entry name" value="PseudoU_synth_EcTruA"/>
    <property type="match status" value="1"/>
</dbReference>
<evidence type="ECO:0000256" key="2">
    <source>
        <dbReference type="ARBA" id="ARBA00022694"/>
    </source>
</evidence>
<dbReference type="HAMAP" id="MF_00171">
    <property type="entry name" value="TruA"/>
    <property type="match status" value="1"/>
</dbReference>
<dbReference type="PANTHER" id="PTHR11142">
    <property type="entry name" value="PSEUDOURIDYLATE SYNTHASE"/>
    <property type="match status" value="1"/>
</dbReference>
<dbReference type="InterPro" id="IPR020095">
    <property type="entry name" value="PsdUridine_synth_TruA_C"/>
</dbReference>
<feature type="domain" description="Pseudouridine synthase I TruA alpha/beta" evidence="6">
    <location>
        <begin position="9"/>
        <end position="103"/>
    </location>
</feature>
<feature type="domain" description="Pseudouridine synthase I TruA alpha/beta" evidence="6">
    <location>
        <begin position="148"/>
        <end position="240"/>
    </location>
</feature>
<evidence type="ECO:0000313" key="8">
    <source>
        <dbReference type="Proteomes" id="UP001501725"/>
    </source>
</evidence>
<gene>
    <name evidence="4 7" type="primary">truA</name>
    <name evidence="7" type="ORF">GCM10023184_45320</name>
</gene>
<name>A0ABP8HTJ5_9BACT</name>
<comment type="function">
    <text evidence="4">Formation of pseudouridine at positions 38, 39 and 40 in the anticodon stem and loop of transfer RNAs.</text>
</comment>
<dbReference type="Proteomes" id="UP001501725">
    <property type="component" value="Unassembled WGS sequence"/>
</dbReference>
<feature type="binding site" evidence="4">
    <location>
        <position position="109"/>
    </location>
    <ligand>
        <name>substrate</name>
    </ligand>
</feature>
<dbReference type="PANTHER" id="PTHR11142:SF0">
    <property type="entry name" value="TRNA PSEUDOURIDINE SYNTHASE-LIKE 1"/>
    <property type="match status" value="1"/>
</dbReference>
<evidence type="ECO:0000256" key="4">
    <source>
        <dbReference type="HAMAP-Rule" id="MF_00171"/>
    </source>
</evidence>
<keyword evidence="8" id="KW-1185">Reference proteome</keyword>
<dbReference type="Gene3D" id="3.30.70.660">
    <property type="entry name" value="Pseudouridine synthase I, catalytic domain, C-terminal subdomain"/>
    <property type="match status" value="1"/>
</dbReference>
<comment type="caution">
    <text evidence="4">Lacks conserved residue(s) required for the propagation of feature annotation.</text>
</comment>
<keyword evidence="3 4" id="KW-0413">Isomerase</keyword>
<dbReference type="InterPro" id="IPR020097">
    <property type="entry name" value="PsdUridine_synth_TruA_a/b_dom"/>
</dbReference>
<dbReference type="PIRSF" id="PIRSF001430">
    <property type="entry name" value="tRNA_psdUrid_synth"/>
    <property type="match status" value="1"/>
</dbReference>
<dbReference type="SUPFAM" id="SSF55120">
    <property type="entry name" value="Pseudouridine synthase"/>
    <property type="match status" value="1"/>
</dbReference>
<evidence type="ECO:0000256" key="1">
    <source>
        <dbReference type="ARBA" id="ARBA00009375"/>
    </source>
</evidence>
<dbReference type="EMBL" id="BAABGY010000018">
    <property type="protein sequence ID" value="GAA4344239.1"/>
    <property type="molecule type" value="Genomic_DNA"/>
</dbReference>
<dbReference type="InterPro" id="IPR001406">
    <property type="entry name" value="PsdUridine_synth_TruA"/>
</dbReference>
<evidence type="ECO:0000259" key="6">
    <source>
        <dbReference type="Pfam" id="PF01416"/>
    </source>
</evidence>
<comment type="catalytic activity">
    <reaction evidence="4 5">
        <text>uridine(38/39/40) in tRNA = pseudouridine(38/39/40) in tRNA</text>
        <dbReference type="Rhea" id="RHEA:22376"/>
        <dbReference type="Rhea" id="RHEA-COMP:10085"/>
        <dbReference type="Rhea" id="RHEA-COMP:10087"/>
        <dbReference type="ChEBI" id="CHEBI:65314"/>
        <dbReference type="ChEBI" id="CHEBI:65315"/>
        <dbReference type="EC" id="5.4.99.12"/>
    </reaction>
</comment>
<dbReference type="RefSeq" id="WP_345258303.1">
    <property type="nucleotide sequence ID" value="NZ_BAABGY010000018.1"/>
</dbReference>
<keyword evidence="2 4" id="KW-0819">tRNA processing</keyword>
<protein>
    <recommendedName>
        <fullName evidence="4">tRNA pseudouridine synthase A</fullName>
        <ecNumber evidence="4">5.4.99.12</ecNumber>
    </recommendedName>
    <alternativeName>
        <fullName evidence="4">tRNA pseudouridine(38-40) synthase</fullName>
    </alternativeName>
    <alternativeName>
        <fullName evidence="4">tRNA pseudouridylate synthase I</fullName>
    </alternativeName>
    <alternativeName>
        <fullName evidence="4">tRNA-uridine isomerase I</fullName>
    </alternativeName>
</protein>
<dbReference type="InterPro" id="IPR020094">
    <property type="entry name" value="TruA/RsuA/RluB/E/F_N"/>
</dbReference>
<dbReference type="InterPro" id="IPR020103">
    <property type="entry name" value="PsdUridine_synth_cat_dom_sf"/>
</dbReference>
<sequence>MGRYFLEVAYKGTRFSGFQVQENAVTVQSEVEAALATIQRVPIQLTGSSRTDAGVHALQNYFHFDFDGDLHPQLLYKMNAVLPPDIVAQNLHAMGAEAHSRFDAIGREYEYRLYREKDPFLREVALFYPYALNRDALSETSSYIKEQTDFTSFSKTNTQVKNFRCRIETCEWIDRGEQLIFHIEGNRFLRGMVRLLTATQLKVARGKMSLSDFKLLFEQHRPCGLSVAATGLFLVRVKYPENYFPR</sequence>
<dbReference type="EC" id="5.4.99.12" evidence="4"/>
<dbReference type="Pfam" id="PF01416">
    <property type="entry name" value="PseudoU_synth_1"/>
    <property type="match status" value="2"/>
</dbReference>
<reference evidence="8" key="1">
    <citation type="journal article" date="2019" name="Int. J. Syst. Evol. Microbiol.">
        <title>The Global Catalogue of Microorganisms (GCM) 10K type strain sequencing project: providing services to taxonomists for standard genome sequencing and annotation.</title>
        <authorList>
            <consortium name="The Broad Institute Genomics Platform"/>
            <consortium name="The Broad Institute Genome Sequencing Center for Infectious Disease"/>
            <person name="Wu L."/>
            <person name="Ma J."/>
        </authorList>
    </citation>
    <scope>NUCLEOTIDE SEQUENCE [LARGE SCALE GENOMIC DNA]</scope>
    <source>
        <strain evidence="8">JCM 17919</strain>
    </source>
</reference>
<dbReference type="NCBIfam" id="TIGR00071">
    <property type="entry name" value="hisT_truA"/>
    <property type="match status" value="1"/>
</dbReference>
<comment type="subunit">
    <text evidence="4">Homodimer.</text>
</comment>
<proteinExistence type="inferred from homology"/>
<accession>A0ABP8HTJ5</accession>
<evidence type="ECO:0000256" key="5">
    <source>
        <dbReference type="RuleBase" id="RU003792"/>
    </source>
</evidence>
<feature type="active site" description="Nucleophile" evidence="4">
    <location>
        <position position="52"/>
    </location>
</feature>
<comment type="caution">
    <text evidence="7">The sequence shown here is derived from an EMBL/GenBank/DDBJ whole genome shotgun (WGS) entry which is preliminary data.</text>
</comment>